<keyword evidence="2 5" id="KW-0378">Hydrolase</keyword>
<feature type="binding site" evidence="5">
    <location>
        <position position="235"/>
    </location>
    <ligand>
        <name>a divalent metal cation</name>
        <dbReference type="ChEBI" id="CHEBI:60240"/>
        <label>3</label>
    </ligand>
</feature>
<dbReference type="NCBIfam" id="NF001299">
    <property type="entry name" value="PRK00241.1"/>
    <property type="match status" value="1"/>
</dbReference>
<comment type="caution">
    <text evidence="5">Lacks conserved residue(s) required for the propagation of feature annotation.</text>
</comment>
<keyword evidence="1 5" id="KW-0479">Metal-binding</keyword>
<feature type="binding site" evidence="5">
    <location>
        <position position="114"/>
    </location>
    <ligand>
        <name>Zn(2+)</name>
        <dbReference type="ChEBI" id="CHEBI:29105"/>
    </ligand>
</feature>
<dbReference type="InterPro" id="IPR000086">
    <property type="entry name" value="NUDIX_hydrolase_dom"/>
</dbReference>
<feature type="binding site" evidence="5">
    <location>
        <position position="194"/>
    </location>
    <ligand>
        <name>a divalent metal cation</name>
        <dbReference type="ChEBI" id="CHEBI:60240"/>
        <label>1</label>
    </ligand>
</feature>
<proteinExistence type="inferred from homology"/>
<keyword evidence="3 5" id="KW-0460">Magnesium</keyword>
<dbReference type="Pfam" id="PF09296">
    <property type="entry name" value="NUDIX-like"/>
    <property type="match status" value="1"/>
</dbReference>
<comment type="similarity">
    <text evidence="5">Belongs to the Nudix hydrolase family. NudC subfamily.</text>
</comment>
<comment type="subunit">
    <text evidence="5">Homodimer.</text>
</comment>
<feature type="binding site" evidence="5">
    <location>
        <position position="85"/>
    </location>
    <ligand>
        <name>substrate</name>
    </ligand>
</feature>
<dbReference type="EC" id="3.6.1.-" evidence="5"/>
<dbReference type="EC" id="3.6.1.22" evidence="5"/>
<dbReference type="InterPro" id="IPR015375">
    <property type="entry name" value="NADH_PPase-like_N"/>
</dbReference>
<dbReference type="RefSeq" id="WP_217679063.1">
    <property type="nucleotide sequence ID" value="NZ_JAHRGL010000001.1"/>
</dbReference>
<dbReference type="Pfam" id="PF00293">
    <property type="entry name" value="NUDIX"/>
    <property type="match status" value="1"/>
</dbReference>
<comment type="catalytic activity">
    <reaction evidence="5">
        <text>NADH + H2O = reduced beta-nicotinamide D-ribonucleotide + AMP + 2 H(+)</text>
        <dbReference type="Rhea" id="RHEA:48868"/>
        <dbReference type="ChEBI" id="CHEBI:15377"/>
        <dbReference type="ChEBI" id="CHEBI:15378"/>
        <dbReference type="ChEBI" id="CHEBI:57945"/>
        <dbReference type="ChEBI" id="CHEBI:90832"/>
        <dbReference type="ChEBI" id="CHEBI:456215"/>
        <dbReference type="EC" id="3.6.1.22"/>
    </reaction>
</comment>
<comment type="cofactor">
    <cofactor evidence="5">
        <name>Mg(2+)</name>
        <dbReference type="ChEBI" id="CHEBI:18420"/>
    </cofactor>
    <cofactor evidence="5">
        <name>Mn(2+)</name>
        <dbReference type="ChEBI" id="CHEBI:29035"/>
    </cofactor>
    <text evidence="5">Divalent metal cations. Mg(2+) or Mn(2+).</text>
</comment>
<dbReference type="PROSITE" id="PS51462">
    <property type="entry name" value="NUDIX"/>
    <property type="match status" value="1"/>
</dbReference>
<dbReference type="PANTHER" id="PTHR42904">
    <property type="entry name" value="NUDIX HYDROLASE, NUDC SUBFAMILY"/>
    <property type="match status" value="1"/>
</dbReference>
<dbReference type="GO" id="GO:0016787">
    <property type="term" value="F:hydrolase activity"/>
    <property type="evidence" value="ECO:0007669"/>
    <property type="project" value="UniProtKB-KW"/>
</dbReference>
<sequence length="278" mass="30859">MGSDLWQPAVIDPAQAGGWAVAHCRQRFLCDSNGVLFPREWLKARLPAALAEHGIGHFQGRPVFVLELTEPVDGLLPGGQWKGLRQFLLEGDSTYRMLGYAAQIGTWARQHRFCGSCGGPLQPLPGERAMCCSACELHLYPRLSPSIIVLISRGEELLLARSSRFAAGFYSTLAGFVEPGESIEECVRREVREEVALEVDNLRYIASQNWPFPHSLMLGFHADYAGGEIVPQPEEIEDARWFLVDDLPQLPPHGTISRYLIELYLARRLGAAEPLLPG</sequence>
<keyword evidence="8" id="KW-1185">Reference proteome</keyword>
<dbReference type="Proteomes" id="UP000813068">
    <property type="component" value="Unassembled WGS sequence"/>
</dbReference>
<accession>A0ABS6MSE3</accession>
<name>A0ABS6MSE3_9GAMM</name>
<comment type="function">
    <text evidence="5">mRNA decapping enzyme that specifically removes the nicotinamide adenine dinucleotide (NAD) cap from a subset of mRNAs by hydrolyzing the diphosphate linkage to produce nicotinamide mononucleotide (NMN) and 5' monophosphate mRNA. The NAD-cap is present at the 5'-end of some mRNAs and stabilizes RNA against 5'-processing. Has preference for mRNAs with a 5'-end purine. Catalyzes the hydrolysis of a broad range of dinucleotide pyrophosphates.</text>
</comment>
<comment type="cofactor">
    <cofactor evidence="5">
        <name>Zn(2+)</name>
        <dbReference type="ChEBI" id="CHEBI:29105"/>
    </cofactor>
    <text evidence="5">Binds 1 zinc ion per subunit.</text>
</comment>
<dbReference type="HAMAP" id="MF_00297">
    <property type="entry name" value="Nudix_NudC"/>
    <property type="match status" value="1"/>
</dbReference>
<gene>
    <name evidence="5 7" type="primary">nudC</name>
    <name evidence="7" type="ORF">KRX52_00145</name>
</gene>
<feature type="binding site" evidence="5">
    <location>
        <position position="117"/>
    </location>
    <ligand>
        <name>Zn(2+)</name>
        <dbReference type="ChEBI" id="CHEBI:29105"/>
    </ligand>
</feature>
<comment type="catalytic activity">
    <reaction evidence="5">
        <text>NAD(+) + H2O = beta-nicotinamide D-ribonucleotide + AMP + 2 H(+)</text>
        <dbReference type="Rhea" id="RHEA:11800"/>
        <dbReference type="ChEBI" id="CHEBI:14649"/>
        <dbReference type="ChEBI" id="CHEBI:15377"/>
        <dbReference type="ChEBI" id="CHEBI:15378"/>
        <dbReference type="ChEBI" id="CHEBI:57540"/>
        <dbReference type="ChEBI" id="CHEBI:456215"/>
        <dbReference type="EC" id="3.6.1.22"/>
    </reaction>
</comment>
<comment type="caution">
    <text evidence="7">The sequence shown here is derived from an EMBL/GenBank/DDBJ whole genome shotgun (WGS) entry which is preliminary data.</text>
</comment>
<organism evidence="7 8">
    <name type="scientific">Geopseudomonas aromaticivorans</name>
    <dbReference type="NCBI Taxonomy" id="2849492"/>
    <lineage>
        <taxon>Bacteria</taxon>
        <taxon>Pseudomonadati</taxon>
        <taxon>Pseudomonadota</taxon>
        <taxon>Gammaproteobacteria</taxon>
        <taxon>Pseudomonadales</taxon>
        <taxon>Pseudomonadaceae</taxon>
        <taxon>Geopseudomonas</taxon>
    </lineage>
</organism>
<feature type="binding site" evidence="5">
    <location>
        <position position="190"/>
    </location>
    <ligand>
        <name>a divalent metal cation</name>
        <dbReference type="ChEBI" id="CHEBI:60240"/>
        <label>3</label>
    </ligand>
</feature>
<feature type="binding site" evidence="5">
    <location>
        <position position="194"/>
    </location>
    <ligand>
        <name>a divalent metal cation</name>
        <dbReference type="ChEBI" id="CHEBI:60240"/>
        <label>3</label>
    </ligand>
</feature>
<dbReference type="InterPro" id="IPR049734">
    <property type="entry name" value="NudC-like_C"/>
</dbReference>
<feature type="binding site" evidence="5">
    <location>
        <position position="174"/>
    </location>
    <ligand>
        <name>a divalent metal cation</name>
        <dbReference type="ChEBI" id="CHEBI:60240"/>
        <label>1</label>
    </ligand>
</feature>
<feature type="binding site" evidence="5">
    <location>
        <position position="135"/>
    </location>
    <ligand>
        <name>Zn(2+)</name>
        <dbReference type="ChEBI" id="CHEBI:29105"/>
    </ligand>
</feature>
<dbReference type="InterPro" id="IPR050241">
    <property type="entry name" value="NAD-cap_RNA_hydrolase_NudC"/>
</dbReference>
<protein>
    <recommendedName>
        <fullName evidence="5">NAD-capped RNA hydrolase NudC</fullName>
        <shortName evidence="5">DeNADding enzyme NudC</shortName>
        <ecNumber evidence="5">3.6.1.-</ecNumber>
    </recommendedName>
    <alternativeName>
        <fullName evidence="5">NADH pyrophosphatase</fullName>
        <ecNumber evidence="5">3.6.1.22</ecNumber>
    </alternativeName>
</protein>
<evidence type="ECO:0000256" key="2">
    <source>
        <dbReference type="ARBA" id="ARBA00022801"/>
    </source>
</evidence>
<feature type="binding site" evidence="5">
    <location>
        <position position="140"/>
    </location>
    <ligand>
        <name>substrate</name>
    </ligand>
</feature>
<feature type="binding site" evidence="5">
    <location>
        <begin position="208"/>
        <end position="215"/>
    </location>
    <ligand>
        <name>substrate</name>
    </ligand>
</feature>
<evidence type="ECO:0000256" key="3">
    <source>
        <dbReference type="ARBA" id="ARBA00022842"/>
    </source>
</evidence>
<dbReference type="InterPro" id="IPR022925">
    <property type="entry name" value="RNA_Hydrolase_NudC"/>
</dbReference>
<evidence type="ECO:0000256" key="1">
    <source>
        <dbReference type="ARBA" id="ARBA00022723"/>
    </source>
</evidence>
<feature type="short sequence motif" description="Nudix box" evidence="5">
    <location>
        <begin position="175"/>
        <end position="196"/>
    </location>
</feature>
<comment type="catalytic activity">
    <reaction evidence="5">
        <text>a 5'-end NAD(+)-phospho-ribonucleoside in mRNA + H2O = a 5'-end phospho-adenosine-phospho-ribonucleoside in mRNA + beta-nicotinamide D-ribonucleotide + 2 H(+)</text>
        <dbReference type="Rhea" id="RHEA:60876"/>
        <dbReference type="Rhea" id="RHEA-COMP:15698"/>
        <dbReference type="Rhea" id="RHEA-COMP:15719"/>
        <dbReference type="ChEBI" id="CHEBI:14649"/>
        <dbReference type="ChEBI" id="CHEBI:15377"/>
        <dbReference type="ChEBI" id="CHEBI:15378"/>
        <dbReference type="ChEBI" id="CHEBI:144029"/>
        <dbReference type="ChEBI" id="CHEBI:144051"/>
    </reaction>
</comment>
<keyword evidence="5" id="KW-0862">Zinc</keyword>
<evidence type="ECO:0000313" key="8">
    <source>
        <dbReference type="Proteomes" id="UP000813068"/>
    </source>
</evidence>
<reference evidence="7 8" key="1">
    <citation type="submission" date="2021-06" db="EMBL/GenBank/DDBJ databases">
        <title>Differences between aerobic and microaerobic xylene degrading microbial communities.</title>
        <authorList>
            <person name="Banerjee S."/>
            <person name="Tancsics A."/>
        </authorList>
    </citation>
    <scope>NUCLEOTIDE SEQUENCE [LARGE SCALE GENOMIC DNA]</scope>
    <source>
        <strain evidence="7 8">MAP12</strain>
    </source>
</reference>
<evidence type="ECO:0000259" key="6">
    <source>
        <dbReference type="PROSITE" id="PS51462"/>
    </source>
</evidence>
<evidence type="ECO:0000256" key="4">
    <source>
        <dbReference type="ARBA" id="ARBA00023211"/>
    </source>
</evidence>
<keyword evidence="4 5" id="KW-0464">Manganese</keyword>
<dbReference type="EMBL" id="JAHRGL010000001">
    <property type="protein sequence ID" value="MBV2131207.1"/>
    <property type="molecule type" value="Genomic_DNA"/>
</dbReference>
<feature type="binding site" evidence="5">
    <location>
        <position position="190"/>
    </location>
    <ligand>
        <name>a divalent metal cation</name>
        <dbReference type="ChEBI" id="CHEBI:60240"/>
        <label>2</label>
    </ligand>
</feature>
<dbReference type="CDD" id="cd03429">
    <property type="entry name" value="NUDIX_NADH_pyrophosphatase_Nudt13"/>
    <property type="match status" value="1"/>
</dbReference>
<dbReference type="PANTHER" id="PTHR42904:SF6">
    <property type="entry name" value="NAD-CAPPED RNA HYDROLASE NUDT12"/>
    <property type="match status" value="1"/>
</dbReference>
<feature type="binding site" evidence="5">
    <location>
        <position position="132"/>
    </location>
    <ligand>
        <name>Zn(2+)</name>
        <dbReference type="ChEBI" id="CHEBI:29105"/>
    </ligand>
</feature>
<feature type="domain" description="Nudix hydrolase" evidence="6">
    <location>
        <begin position="140"/>
        <end position="264"/>
    </location>
</feature>
<evidence type="ECO:0000256" key="5">
    <source>
        <dbReference type="HAMAP-Rule" id="MF_00297"/>
    </source>
</evidence>
<feature type="binding site" evidence="5">
    <location>
        <position position="235"/>
    </location>
    <ligand>
        <name>a divalent metal cation</name>
        <dbReference type="ChEBI" id="CHEBI:60240"/>
        <label>1</label>
    </ligand>
</feature>
<dbReference type="Pfam" id="PF09297">
    <property type="entry name" value="Zn_ribbon_NUD"/>
    <property type="match status" value="1"/>
</dbReference>
<keyword evidence="5" id="KW-0520">NAD</keyword>
<feature type="binding site" evidence="5">
    <location>
        <position position="127"/>
    </location>
    <ligand>
        <name>substrate</name>
    </ligand>
</feature>
<evidence type="ECO:0000313" key="7">
    <source>
        <dbReference type="EMBL" id="MBV2131207.1"/>
    </source>
</evidence>
<dbReference type="InterPro" id="IPR015376">
    <property type="entry name" value="Znr_NADH_PPase"/>
</dbReference>